<evidence type="ECO:0000259" key="1">
    <source>
        <dbReference type="PROSITE" id="PS51704"/>
    </source>
</evidence>
<dbReference type="KEGG" id="dax:FDQ92_14060"/>
<accession>A0A4P8L589</accession>
<sequence>MGESRCFRARGGSVPAFCRNSLALSSAESVSENRFQGPFGGAGLSATPISDWKIRWHSPWGPPLVGAHRGGRALASENTLAAAMLSFAVGADFWEMDVQLSADGVPVVIHDPTLKRTSNATQVDAKRSPWRVRDYLLADLEKLDIDVHPPNADPPGDPIQWILQAIKDPEDETHHRLPTLRQALLLTQALGWRINVEIKGDGKTRARLTEQTVRIVMETGMARSVLVSSFHKDAVLRVKSLEPSLPVGILSQNPFQDPVAAVRRLGADTYHPKAAILHEENLRRCREEDIPVIAWTVNEREDLERFRDMGVFGIITDRPHVLVQLKKKRETLQRNGS</sequence>
<dbReference type="PROSITE" id="PS51704">
    <property type="entry name" value="GP_PDE"/>
    <property type="match status" value="1"/>
</dbReference>
<dbReference type="InterPro" id="IPR030395">
    <property type="entry name" value="GP_PDE_dom"/>
</dbReference>
<reference evidence="2 3" key="2">
    <citation type="submission" date="2019-05" db="EMBL/GenBank/DDBJ databases">
        <authorList>
            <person name="Suflita J.M."/>
            <person name="Marks C.R."/>
        </authorList>
    </citation>
    <scope>NUCLEOTIDE SEQUENCE [LARGE SCALE GENOMIC DNA]</scope>
    <source>
        <strain evidence="2 3">ALDC</strain>
    </source>
</reference>
<dbReference type="AlphaFoldDB" id="A0A4P8L589"/>
<proteinExistence type="predicted"/>
<dbReference type="GO" id="GO:0008081">
    <property type="term" value="F:phosphoric diester hydrolase activity"/>
    <property type="evidence" value="ECO:0007669"/>
    <property type="project" value="InterPro"/>
</dbReference>
<name>A0A4P8L589_9BACT</name>
<evidence type="ECO:0000313" key="2">
    <source>
        <dbReference type="EMBL" id="QCQ23196.1"/>
    </source>
</evidence>
<dbReference type="GO" id="GO:0006629">
    <property type="term" value="P:lipid metabolic process"/>
    <property type="evidence" value="ECO:0007669"/>
    <property type="project" value="InterPro"/>
</dbReference>
<protein>
    <submittedName>
        <fullName evidence="2">Glycerophosphodiester phosphodiesterase</fullName>
    </submittedName>
</protein>
<dbReference type="InterPro" id="IPR017946">
    <property type="entry name" value="PLC-like_Pdiesterase_TIM-brl"/>
</dbReference>
<dbReference type="SUPFAM" id="SSF51695">
    <property type="entry name" value="PLC-like phosphodiesterases"/>
    <property type="match status" value="1"/>
</dbReference>
<dbReference type="Proteomes" id="UP000298602">
    <property type="component" value="Chromosome"/>
</dbReference>
<dbReference type="EMBL" id="CP040098">
    <property type="protein sequence ID" value="QCQ23196.1"/>
    <property type="molecule type" value="Genomic_DNA"/>
</dbReference>
<feature type="domain" description="GP-PDE" evidence="1">
    <location>
        <begin position="63"/>
        <end position="326"/>
    </location>
</feature>
<keyword evidence="3" id="KW-1185">Reference proteome</keyword>
<dbReference type="OrthoDB" id="9787897at2"/>
<dbReference type="Gene3D" id="3.20.20.190">
    <property type="entry name" value="Phosphatidylinositol (PI) phosphodiesterase"/>
    <property type="match status" value="1"/>
</dbReference>
<dbReference type="PANTHER" id="PTHR46211:SF14">
    <property type="entry name" value="GLYCEROPHOSPHODIESTER PHOSPHODIESTERASE"/>
    <property type="match status" value="1"/>
</dbReference>
<evidence type="ECO:0000313" key="3">
    <source>
        <dbReference type="Proteomes" id="UP000298602"/>
    </source>
</evidence>
<dbReference type="Pfam" id="PF03009">
    <property type="entry name" value="GDPD"/>
    <property type="match status" value="1"/>
</dbReference>
<dbReference type="PANTHER" id="PTHR46211">
    <property type="entry name" value="GLYCEROPHOSPHORYL DIESTER PHOSPHODIESTERASE"/>
    <property type="match status" value="1"/>
</dbReference>
<reference evidence="2 3" key="1">
    <citation type="submission" date="2019-05" db="EMBL/GenBank/DDBJ databases">
        <title>The Complete Genome Sequence of the n-alkane-degrading Desulfoglaeba alkanexedens ALDC reveals multiple alkylsuccinate synthase gene clusters.</title>
        <authorList>
            <person name="Callaghan A.V."/>
            <person name="Davidova I.A."/>
            <person name="Duncan K.E."/>
            <person name="Morris B."/>
            <person name="McInerney M.J."/>
        </authorList>
    </citation>
    <scope>NUCLEOTIDE SEQUENCE [LARGE SCALE GENOMIC DNA]</scope>
    <source>
        <strain evidence="2 3">ALDC</strain>
    </source>
</reference>
<organism evidence="2 3">
    <name type="scientific">Desulfoglaeba alkanexedens ALDC</name>
    <dbReference type="NCBI Taxonomy" id="980445"/>
    <lineage>
        <taxon>Bacteria</taxon>
        <taxon>Pseudomonadati</taxon>
        <taxon>Thermodesulfobacteriota</taxon>
        <taxon>Syntrophobacteria</taxon>
        <taxon>Syntrophobacterales</taxon>
        <taxon>Syntrophobacteraceae</taxon>
        <taxon>Desulfoglaeba</taxon>
    </lineage>
</organism>
<gene>
    <name evidence="2" type="ORF">FDQ92_14060</name>
</gene>